<evidence type="ECO:0000313" key="3">
    <source>
        <dbReference type="EMBL" id="BBX97209.1"/>
    </source>
</evidence>
<accession>A0A1X1XM24</accession>
<gene>
    <name evidence="3" type="ORF">MLAC_25030</name>
</gene>
<dbReference type="Pfam" id="PF00934">
    <property type="entry name" value="PE"/>
    <property type="match status" value="1"/>
</dbReference>
<dbReference type="SUPFAM" id="SSF140459">
    <property type="entry name" value="PE/PPE dimer-like"/>
    <property type="match status" value="1"/>
</dbReference>
<dbReference type="NCBIfam" id="NF038019">
    <property type="entry name" value="PE_process_PecA"/>
    <property type="match status" value="1"/>
</dbReference>
<dbReference type="KEGG" id="mlj:MLAC_25030"/>
<dbReference type="InterPro" id="IPR038332">
    <property type="entry name" value="PPE_sf"/>
</dbReference>
<protein>
    <submittedName>
        <fullName evidence="3">Uncharacterized protein</fullName>
    </submittedName>
</protein>
<dbReference type="AlphaFoldDB" id="A0A1X1XM24"/>
<evidence type="ECO:0000313" key="4">
    <source>
        <dbReference type="Proteomes" id="UP000466396"/>
    </source>
</evidence>
<dbReference type="GO" id="GO:0004190">
    <property type="term" value="F:aspartic-type endopeptidase activity"/>
    <property type="evidence" value="ECO:0007669"/>
    <property type="project" value="InterPro"/>
</dbReference>
<name>A0A1X1XM24_9MYCO</name>
<sequence>MSFVSVAPEVAATAATDLTSIGSAMSTANATAAAPTTEVMATAADEVSAALARLFAEYGQQYQALAGRVATSYEQFTRTVVASVNAYAAAETANVRQFVLSAAGPINEPFVELTGRPLVGDGANGYTNAQGVGTDGKPGGWLYGDGGTGGTSTRAGVAGGAGGPAGLIGDGGTGGKSVYGGMPGGAGGHGGLLIGDGGTGGASGPGGVGGLGGRAGLLWGHTGTAGISTLLSPNQTLISVDQYGNPLLNISVGGGPSMPAIVDSGSTGLLVPPHYVNLATLDQPTGTGSVSYGLSSAGRLYVDYQTYQTTVNYGNGIVSPSTTVAVATSAYLGDPSNPIDVSLLPAYLGVGPNNMFPFSTPTNAALPVNMNQGVLFNMPRGLLEFGPNSLPPIVQLDGAPGTVVQVQINNELPQTVNAYIDSGGVGGTIPQSLVPGLAVGNHLPEGTTITVSTINGVTLYTQTVTAANSPIVVSSGSPFNTGNYPFSVGPIYVWNNDAIGTTVFDRLI</sequence>
<feature type="domain" description="PE" evidence="1">
    <location>
        <begin position="4"/>
        <end position="94"/>
    </location>
</feature>
<organism evidence="3 4">
    <name type="scientific">Mycobacterium lacus</name>
    <dbReference type="NCBI Taxonomy" id="169765"/>
    <lineage>
        <taxon>Bacteria</taxon>
        <taxon>Bacillati</taxon>
        <taxon>Actinomycetota</taxon>
        <taxon>Actinomycetes</taxon>
        <taxon>Mycobacteriales</taxon>
        <taxon>Mycobacteriaceae</taxon>
        <taxon>Mycobacterium</taxon>
    </lineage>
</organism>
<dbReference type="InterPro" id="IPR021109">
    <property type="entry name" value="Peptidase_aspartic_dom_sf"/>
</dbReference>
<keyword evidence="4" id="KW-1185">Reference proteome</keyword>
<dbReference type="Pfam" id="PF20729">
    <property type="entry name" value="PE-PGRS_C"/>
    <property type="match status" value="1"/>
</dbReference>
<reference evidence="3 4" key="1">
    <citation type="journal article" date="2019" name="Emerg. Microbes Infect.">
        <title>Comprehensive subspecies identification of 175 nontuberculous mycobacteria species based on 7547 genomic profiles.</title>
        <authorList>
            <person name="Matsumoto Y."/>
            <person name="Kinjo T."/>
            <person name="Motooka D."/>
            <person name="Nabeya D."/>
            <person name="Jung N."/>
            <person name="Uechi K."/>
            <person name="Horii T."/>
            <person name="Iida T."/>
            <person name="Fujita J."/>
            <person name="Nakamura S."/>
        </authorList>
    </citation>
    <scope>NUCLEOTIDE SEQUENCE [LARGE SCALE GENOMIC DNA]</scope>
    <source>
        <strain evidence="3 4">JCM 15657</strain>
    </source>
</reference>
<proteinExistence type="predicted"/>
<dbReference type="Proteomes" id="UP000466396">
    <property type="component" value="Chromosome"/>
</dbReference>
<evidence type="ECO:0000259" key="2">
    <source>
        <dbReference type="Pfam" id="PF20729"/>
    </source>
</evidence>
<dbReference type="Gene3D" id="2.40.70.10">
    <property type="entry name" value="Acid Proteases"/>
    <property type="match status" value="1"/>
</dbReference>
<dbReference type="InterPro" id="IPR048996">
    <property type="entry name" value="PGRS_rpt"/>
</dbReference>
<dbReference type="InterPro" id="IPR000084">
    <property type="entry name" value="PE-PGRS_N"/>
</dbReference>
<dbReference type="RefSeq" id="WP_085162921.1">
    <property type="nucleotide sequence ID" value="NZ_AP022581.1"/>
</dbReference>
<evidence type="ECO:0000259" key="1">
    <source>
        <dbReference type="Pfam" id="PF00934"/>
    </source>
</evidence>
<dbReference type="OrthoDB" id="5190013at2"/>
<dbReference type="STRING" id="169765.AWC15_09655"/>
<dbReference type="EMBL" id="AP022581">
    <property type="protein sequence ID" value="BBX97209.1"/>
    <property type="molecule type" value="Genomic_DNA"/>
</dbReference>
<feature type="domain" description="PE cleavage protein A C-terminal" evidence="2">
    <location>
        <begin position="237"/>
        <end position="501"/>
    </location>
</feature>
<dbReference type="Pfam" id="PF21526">
    <property type="entry name" value="PGRS"/>
    <property type="match status" value="1"/>
</dbReference>
<dbReference type="Gene3D" id="1.10.287.850">
    <property type="entry name" value="HP0062-like domain"/>
    <property type="match status" value="1"/>
</dbReference>
<dbReference type="InterPro" id="IPR048054">
    <property type="entry name" value="PecA_C"/>
</dbReference>